<proteinExistence type="predicted"/>
<evidence type="ECO:0000313" key="3">
    <source>
        <dbReference type="Proteomes" id="UP000277214"/>
    </source>
</evidence>
<gene>
    <name evidence="2" type="ORF">NCTC8272_00223</name>
</gene>
<protein>
    <submittedName>
        <fullName evidence="2">Outer membrane protein RatA</fullName>
    </submittedName>
</protein>
<evidence type="ECO:0000256" key="1">
    <source>
        <dbReference type="SAM" id="SignalP"/>
    </source>
</evidence>
<feature type="signal peptide" evidence="1">
    <location>
        <begin position="1"/>
        <end position="22"/>
    </location>
</feature>
<dbReference type="Proteomes" id="UP000277214">
    <property type="component" value="Chromosome 1"/>
</dbReference>
<evidence type="ECO:0000313" key="2">
    <source>
        <dbReference type="EMBL" id="VEA30896.1"/>
    </source>
</evidence>
<feature type="chain" id="PRO_5019557979" evidence="1">
    <location>
        <begin position="23"/>
        <end position="230"/>
    </location>
</feature>
<dbReference type="EMBL" id="LR134149">
    <property type="protein sequence ID" value="VEA30896.1"/>
    <property type="molecule type" value="Genomic_DNA"/>
</dbReference>
<sequence length="230" mass="24598">MNKVVHFLLTLLIMFAVSIAPAQALLKGGTWQELNSTTGAVNGTAPLADGATIPLYQGSMLLDPTKTYDIEFTAMPRDFSADASSTSMRAVNSTDTEGDLFTDPPSIAWENQEPPTMSLVWADAATPDTPLSPQPILNQTFCAQNLAGRQLVAWAQVEDETNVPALWLYTRTGVPNNAVIPLLSPKVTLNIKPAVSDPVSVSGDHIDANFAASKVKAGGEHYPHCLHQSL</sequence>
<dbReference type="AlphaFoldDB" id="A0A447P5A9"/>
<reference evidence="2 3" key="1">
    <citation type="submission" date="2018-12" db="EMBL/GenBank/DDBJ databases">
        <authorList>
            <consortium name="Pathogen Informatics"/>
        </authorList>
    </citation>
    <scope>NUCLEOTIDE SEQUENCE [LARGE SCALE GENOMIC DNA]</scope>
    <source>
        <strain evidence="2 3">NCTC8272</strain>
    </source>
</reference>
<keyword evidence="1" id="KW-0732">Signal</keyword>
<name>A0A447P5A9_SALET</name>
<organism evidence="2 3">
    <name type="scientific">Salmonella enterica I</name>
    <dbReference type="NCBI Taxonomy" id="59201"/>
    <lineage>
        <taxon>Bacteria</taxon>
        <taxon>Pseudomonadati</taxon>
        <taxon>Pseudomonadota</taxon>
        <taxon>Gammaproteobacteria</taxon>
        <taxon>Enterobacterales</taxon>
        <taxon>Enterobacteriaceae</taxon>
        <taxon>Salmonella</taxon>
    </lineage>
</organism>
<accession>A0A447P5A9</accession>